<gene>
    <name evidence="2" type="ORF">LCGC14_3074750</name>
</gene>
<evidence type="ECO:0000256" key="1">
    <source>
        <dbReference type="SAM" id="Phobius"/>
    </source>
</evidence>
<sequence>MRRKHNKKSQTIFVWIFALMFLFMISLIYITMTKPYTMVRDILGPNFTGTEFEPTIDKINTYWIVWPIILLTSVFLWAIMSTLRDRPDF</sequence>
<protein>
    <submittedName>
        <fullName evidence="2">Uncharacterized protein</fullName>
    </submittedName>
</protein>
<name>A0A0F8Z5S7_9ZZZZ</name>
<proteinExistence type="predicted"/>
<dbReference type="AlphaFoldDB" id="A0A0F8Z5S7"/>
<reference evidence="2" key="1">
    <citation type="journal article" date="2015" name="Nature">
        <title>Complex archaea that bridge the gap between prokaryotes and eukaryotes.</title>
        <authorList>
            <person name="Spang A."/>
            <person name="Saw J.H."/>
            <person name="Jorgensen S.L."/>
            <person name="Zaremba-Niedzwiedzka K."/>
            <person name="Martijn J."/>
            <person name="Lind A.E."/>
            <person name="van Eijk R."/>
            <person name="Schleper C."/>
            <person name="Guy L."/>
            <person name="Ettema T.J."/>
        </authorList>
    </citation>
    <scope>NUCLEOTIDE SEQUENCE</scope>
</reference>
<accession>A0A0F8Z5S7</accession>
<comment type="caution">
    <text evidence="2">The sequence shown here is derived from an EMBL/GenBank/DDBJ whole genome shotgun (WGS) entry which is preliminary data.</text>
</comment>
<keyword evidence="1" id="KW-1133">Transmembrane helix</keyword>
<feature type="non-terminal residue" evidence="2">
    <location>
        <position position="89"/>
    </location>
</feature>
<evidence type="ECO:0000313" key="2">
    <source>
        <dbReference type="EMBL" id="KKK55421.1"/>
    </source>
</evidence>
<feature type="transmembrane region" description="Helical" evidence="1">
    <location>
        <begin position="63"/>
        <end position="83"/>
    </location>
</feature>
<feature type="transmembrane region" description="Helical" evidence="1">
    <location>
        <begin position="12"/>
        <end position="32"/>
    </location>
</feature>
<keyword evidence="1" id="KW-0472">Membrane</keyword>
<dbReference type="EMBL" id="LAZR01065501">
    <property type="protein sequence ID" value="KKK55421.1"/>
    <property type="molecule type" value="Genomic_DNA"/>
</dbReference>
<organism evidence="2">
    <name type="scientific">marine sediment metagenome</name>
    <dbReference type="NCBI Taxonomy" id="412755"/>
    <lineage>
        <taxon>unclassified sequences</taxon>
        <taxon>metagenomes</taxon>
        <taxon>ecological metagenomes</taxon>
    </lineage>
</organism>
<keyword evidence="1" id="KW-0812">Transmembrane</keyword>